<dbReference type="GO" id="GO:0007528">
    <property type="term" value="P:neuromuscular junction development"/>
    <property type="evidence" value="ECO:0007669"/>
    <property type="project" value="TreeGrafter"/>
</dbReference>
<keyword evidence="5" id="KW-1185">Reference proteome</keyword>
<evidence type="ECO:0000313" key="5">
    <source>
        <dbReference type="Proteomes" id="UP000887574"/>
    </source>
</evidence>
<feature type="region of interest" description="Disordered" evidence="3">
    <location>
        <begin position="552"/>
        <end position="573"/>
    </location>
</feature>
<reference evidence="6" key="1">
    <citation type="submission" date="2022-11" db="UniProtKB">
        <authorList>
            <consortium name="WormBaseParasite"/>
        </authorList>
    </citation>
    <scope>IDENTIFICATION</scope>
</reference>
<organism evidence="5 6">
    <name type="scientific">Ditylenchus dipsaci</name>
    <dbReference type="NCBI Taxonomy" id="166011"/>
    <lineage>
        <taxon>Eukaryota</taxon>
        <taxon>Metazoa</taxon>
        <taxon>Ecdysozoa</taxon>
        <taxon>Nematoda</taxon>
        <taxon>Chromadorea</taxon>
        <taxon>Rhabditida</taxon>
        <taxon>Tylenchina</taxon>
        <taxon>Tylenchomorpha</taxon>
        <taxon>Sphaerularioidea</taxon>
        <taxon>Anguinidae</taxon>
        <taxon>Anguininae</taxon>
        <taxon>Ditylenchus</taxon>
    </lineage>
</organism>
<evidence type="ECO:0000313" key="6">
    <source>
        <dbReference type="WBParaSite" id="jg11758"/>
    </source>
</evidence>
<feature type="region of interest" description="Disordered" evidence="3">
    <location>
        <begin position="248"/>
        <end position="276"/>
    </location>
</feature>
<feature type="compositionally biased region" description="Polar residues" evidence="3">
    <location>
        <begin position="375"/>
        <end position="397"/>
    </location>
</feature>
<feature type="region of interest" description="Disordered" evidence="3">
    <location>
        <begin position="179"/>
        <end position="213"/>
    </location>
</feature>
<protein>
    <recommendedName>
        <fullName evidence="4">Liprin-beta-1/2 coiled-coil domain-containing protein</fullName>
    </recommendedName>
</protein>
<feature type="compositionally biased region" description="Low complexity" evidence="3">
    <location>
        <begin position="262"/>
        <end position="276"/>
    </location>
</feature>
<evidence type="ECO:0000256" key="3">
    <source>
        <dbReference type="SAM" id="MobiDB-lite"/>
    </source>
</evidence>
<feature type="domain" description="Liprin-beta-1/2 coiled-coil" evidence="4">
    <location>
        <begin position="587"/>
        <end position="692"/>
    </location>
</feature>
<feature type="compositionally biased region" description="Low complexity" evidence="3">
    <location>
        <begin position="127"/>
        <end position="145"/>
    </location>
</feature>
<dbReference type="Pfam" id="PF26022">
    <property type="entry name" value="CC_Liprin_beta"/>
    <property type="match status" value="1"/>
</dbReference>
<feature type="compositionally biased region" description="Basic residues" evidence="3">
    <location>
        <begin position="474"/>
        <end position="483"/>
    </location>
</feature>
<evidence type="ECO:0000259" key="4">
    <source>
        <dbReference type="Pfam" id="PF26022"/>
    </source>
</evidence>
<proteinExistence type="predicted"/>
<evidence type="ECO:0000256" key="2">
    <source>
        <dbReference type="SAM" id="Coils"/>
    </source>
</evidence>
<dbReference type="InterPro" id="IPR058914">
    <property type="entry name" value="LIPB1/2_CC"/>
</dbReference>
<feature type="compositionally biased region" description="Polar residues" evidence="3">
    <location>
        <begin position="189"/>
        <end position="207"/>
    </location>
</feature>
<sequence length="856" mass="94187">MNKQEEDGFREANLMLANALKQLDEALNGVTPNSTSAVPRRKSWYRSRSSPASHILTQSGLIYPSPTTKLNKISEEKHKQMSEHAVAPLAVTPFNILYLDDNSNQCHPSPPRQFQSFSSPPPHDKANNGTANAKTSATTTSSITHADMHRNGWQKIENEQQDVLNGNRENATIQLEESNNEDTFANGHSVHSTTESLTQKSHESASPVQAFPPLATSSQIDADMDSSEKPIWVWSANQNTAENNANVEDGMESGAESSVFGAESPPSVHQSSSSSAKPADVHLNRLIKAIDEEKLAVPDSGAKMKILKWLSFSSDAPPIGAEGQSGKWIEVRLNKHFQFLLLRPILPYIAQYSDSGFSSFSSCSYLPPPPPYRTKGNTNSNDVPTPESTTNHQQETTSISNLLSSMVTEMEKEDAFHPTNPTPTLNLQKDNAQMHRIHRSLSDSKSYSGNLLQPEDEFTSRQKAQKAFLSLRRGGSRGKKRHEVRSASGSIALGEPSQNASTAAPSSAISSTIQWQLGSELHHTRLGGSCSEAYSGTSRPALTGTVNNRYSAASSSHTTTTNNSMMSLSPSPSMVSTVSCPEYPELQEKLHKLAMARDTLSMQVTVLNDQVGLQKEKIRDLEALLESKRNPYPYEMLSEQSIMAHENNKSHLMNEICDLKNKFSFLEKEKSDAERKLTLSHNEIERLSQSMINMQMAAATPHSPSNFSMPVNAAPPPTRMLNSPSVNGSNMEMEKLRETVQKLIADNAQKNMEISSLRNALDEQVRSVRDFDSFTSAGYESNSQRSSVGAAPTPLLNVTQQPTMDINAQLRKLLIEDMKENIAHSSSYPTSLCNSMSSHQLPPHQPPSELGKNPHW</sequence>
<accession>A0A915CR51</accession>
<dbReference type="PANTHER" id="PTHR12587:SF14">
    <property type="entry name" value="AT31531P"/>
    <property type="match status" value="1"/>
</dbReference>
<dbReference type="PANTHER" id="PTHR12587">
    <property type="entry name" value="LAR INTERACTING PROTEIN LIP -RELATED PROTEIN"/>
    <property type="match status" value="1"/>
</dbReference>
<evidence type="ECO:0000256" key="1">
    <source>
        <dbReference type="ARBA" id="ARBA00022737"/>
    </source>
</evidence>
<feature type="region of interest" description="Disordered" evidence="3">
    <location>
        <begin position="469"/>
        <end position="507"/>
    </location>
</feature>
<dbReference type="InterPro" id="IPR029515">
    <property type="entry name" value="Liprin"/>
</dbReference>
<name>A0A915CR51_9BILA</name>
<dbReference type="GO" id="GO:0048786">
    <property type="term" value="C:presynaptic active zone"/>
    <property type="evidence" value="ECO:0007669"/>
    <property type="project" value="TreeGrafter"/>
</dbReference>
<feature type="coiled-coil region" evidence="2">
    <location>
        <begin position="726"/>
        <end position="760"/>
    </location>
</feature>
<dbReference type="AlphaFoldDB" id="A0A915CR51"/>
<feature type="region of interest" description="Disordered" evidence="3">
    <location>
        <begin position="102"/>
        <end position="146"/>
    </location>
</feature>
<keyword evidence="1" id="KW-0677">Repeat</keyword>
<feature type="region of interest" description="Disordered" evidence="3">
    <location>
        <begin position="370"/>
        <end position="397"/>
    </location>
</feature>
<keyword evidence="2" id="KW-0175">Coiled coil</keyword>
<feature type="region of interest" description="Disordered" evidence="3">
    <location>
        <begin position="829"/>
        <end position="856"/>
    </location>
</feature>
<dbReference type="WBParaSite" id="jg11758">
    <property type="protein sequence ID" value="jg11758"/>
    <property type="gene ID" value="jg11758"/>
</dbReference>
<dbReference type="Proteomes" id="UP000887574">
    <property type="component" value="Unplaced"/>
</dbReference>